<comment type="similarity">
    <text evidence="1">Belongs to the UPF0065 (bug) family.</text>
</comment>
<dbReference type="InterPro" id="IPR005064">
    <property type="entry name" value="BUG"/>
</dbReference>
<dbReference type="PIRSF" id="PIRSF017082">
    <property type="entry name" value="YflP"/>
    <property type="match status" value="1"/>
</dbReference>
<accession>A0A7Y9IVS8</accession>
<dbReference type="PANTHER" id="PTHR42928:SF5">
    <property type="entry name" value="BLR1237 PROTEIN"/>
    <property type="match status" value="1"/>
</dbReference>
<dbReference type="PANTHER" id="PTHR42928">
    <property type="entry name" value="TRICARBOXYLATE-BINDING PROTEIN"/>
    <property type="match status" value="1"/>
</dbReference>
<evidence type="ECO:0000256" key="2">
    <source>
        <dbReference type="SAM" id="SignalP"/>
    </source>
</evidence>
<reference evidence="3 4" key="1">
    <citation type="submission" date="2020-07" db="EMBL/GenBank/DDBJ databases">
        <title>Genomic Encyclopedia of Type Strains, Phase IV (KMG-V): Genome sequencing to study the core and pangenomes of soil and plant-associated prokaryotes.</title>
        <authorList>
            <person name="Whitman W."/>
        </authorList>
    </citation>
    <scope>NUCLEOTIDE SEQUENCE [LARGE SCALE GENOMIC DNA]</scope>
    <source>
        <strain evidence="3 4">SAS40</strain>
    </source>
</reference>
<organism evidence="3 4">
    <name type="scientific">Pigmentiphaga litoralis</name>
    <dbReference type="NCBI Taxonomy" id="516702"/>
    <lineage>
        <taxon>Bacteria</taxon>
        <taxon>Pseudomonadati</taxon>
        <taxon>Pseudomonadota</taxon>
        <taxon>Betaproteobacteria</taxon>
        <taxon>Burkholderiales</taxon>
        <taxon>Alcaligenaceae</taxon>
        <taxon>Pigmentiphaga</taxon>
    </lineage>
</organism>
<dbReference type="SUPFAM" id="SSF53850">
    <property type="entry name" value="Periplasmic binding protein-like II"/>
    <property type="match status" value="1"/>
</dbReference>
<dbReference type="EMBL" id="JACBYR010000001">
    <property type="protein sequence ID" value="NYE83134.1"/>
    <property type="molecule type" value="Genomic_DNA"/>
</dbReference>
<dbReference type="InterPro" id="IPR042100">
    <property type="entry name" value="Bug_dom1"/>
</dbReference>
<dbReference type="RefSeq" id="WP_179586553.1">
    <property type="nucleotide sequence ID" value="NZ_JACBYR010000001.1"/>
</dbReference>
<dbReference type="Gene3D" id="3.40.190.10">
    <property type="entry name" value="Periplasmic binding protein-like II"/>
    <property type="match status" value="1"/>
</dbReference>
<evidence type="ECO:0000313" key="3">
    <source>
        <dbReference type="EMBL" id="NYE83134.1"/>
    </source>
</evidence>
<dbReference type="Proteomes" id="UP000542125">
    <property type="component" value="Unassembled WGS sequence"/>
</dbReference>
<gene>
    <name evidence="3" type="ORF">FHW18_002405</name>
</gene>
<keyword evidence="2" id="KW-0732">Signal</keyword>
<evidence type="ECO:0000256" key="1">
    <source>
        <dbReference type="ARBA" id="ARBA00006987"/>
    </source>
</evidence>
<name>A0A7Y9IVS8_9BURK</name>
<comment type="caution">
    <text evidence="3">The sequence shown here is derived from an EMBL/GenBank/DDBJ whole genome shotgun (WGS) entry which is preliminary data.</text>
</comment>
<dbReference type="Gene3D" id="3.40.190.150">
    <property type="entry name" value="Bordetella uptake gene, domain 1"/>
    <property type="match status" value="1"/>
</dbReference>
<sequence length="323" mass="34306">MLHRLILATVLSAASLSAFAQNYPARPIQLIIPFAAGGPTDVVARRLAEAMGQNLGVTVVAENKTGAGGTIAADTVARAAPDGYTALIHHTGMSTAPALYKKLRFNPLTDFEYVGQVVDVPMTLVGRKDLPPNNYKELYAYLQANRGKVNLANAGMGAVSQLCGVLFLSRINMMDVTTIPYSGTGPAMTDLQGGQVDLLCDQTTQTTQLIQSGRVKAYGATTKQRLAVLPDLPTLAEQGLDNFEMVVWHGIYLPKGTPKPVVDRLNAALLAGLADPKFKDAMAKLGAIIATPEKASTEGLRTHLKAEVEKWGPVMKAAGVNPE</sequence>
<dbReference type="Pfam" id="PF03401">
    <property type="entry name" value="TctC"/>
    <property type="match status" value="1"/>
</dbReference>
<proteinExistence type="inferred from homology"/>
<keyword evidence="4" id="KW-1185">Reference proteome</keyword>
<feature type="signal peptide" evidence="2">
    <location>
        <begin position="1"/>
        <end position="20"/>
    </location>
</feature>
<keyword evidence="3" id="KW-0675">Receptor</keyword>
<protein>
    <submittedName>
        <fullName evidence="3">Tripartite-type tricarboxylate transporter receptor subunit TctC</fullName>
    </submittedName>
</protein>
<dbReference type="AlphaFoldDB" id="A0A7Y9IVS8"/>
<feature type="chain" id="PRO_5030965237" evidence="2">
    <location>
        <begin position="21"/>
        <end position="323"/>
    </location>
</feature>
<evidence type="ECO:0000313" key="4">
    <source>
        <dbReference type="Proteomes" id="UP000542125"/>
    </source>
</evidence>